<reference evidence="1" key="1">
    <citation type="submission" date="2010-08" db="EMBL/GenBank/DDBJ databases">
        <authorList>
            <person name="Weinstock G."/>
            <person name="Sodergren E."/>
            <person name="Clifton S."/>
            <person name="Fulton L."/>
            <person name="Fulton B."/>
            <person name="Courtney L."/>
            <person name="Fronick C."/>
            <person name="Harrison M."/>
            <person name="Strong C."/>
            <person name="Farmer C."/>
            <person name="Delahaunty K."/>
            <person name="Markovic C."/>
            <person name="Hall O."/>
            <person name="Minx P."/>
            <person name="Tomlinson C."/>
            <person name="Mitreva M."/>
            <person name="Hou S."/>
            <person name="Chen J."/>
            <person name="Wollam A."/>
            <person name="Pepin K.H."/>
            <person name="Johnson M."/>
            <person name="Bhonagiri V."/>
            <person name="Zhang X."/>
            <person name="Suruliraj S."/>
            <person name="Warren W."/>
            <person name="Chinwalla A."/>
            <person name="Mardis E.R."/>
            <person name="Wilson R.K."/>
        </authorList>
    </citation>
    <scope>NUCLEOTIDE SEQUENCE [LARGE SCALE GENOMIC DNA]</scope>
    <source>
        <strain evidence="1">HL044PA1</strain>
    </source>
</reference>
<keyword evidence="2" id="KW-1185">Reference proteome</keyword>
<proteinExistence type="predicted"/>
<evidence type="ECO:0000313" key="2">
    <source>
        <dbReference type="Proteomes" id="UP000003179"/>
    </source>
</evidence>
<dbReference type="EMBL" id="ADZU01000020">
    <property type="protein sequence ID" value="EFS92552.1"/>
    <property type="molecule type" value="Genomic_DNA"/>
</dbReference>
<comment type="caution">
    <text evidence="1">The sequence shown here is derived from an EMBL/GenBank/DDBJ whole genome shotgun (WGS) entry which is preliminary data.</text>
</comment>
<dbReference type="Proteomes" id="UP000003179">
    <property type="component" value="Unassembled WGS sequence"/>
</dbReference>
<protein>
    <submittedName>
        <fullName evidence="1">Uncharacterized protein</fullName>
    </submittedName>
</protein>
<organism evidence="1 2">
    <name type="scientific">Cutibacterium modestum HL044PA1</name>
    <dbReference type="NCBI Taxonomy" id="765109"/>
    <lineage>
        <taxon>Bacteria</taxon>
        <taxon>Bacillati</taxon>
        <taxon>Actinomycetota</taxon>
        <taxon>Actinomycetes</taxon>
        <taxon>Propionibacteriales</taxon>
        <taxon>Propionibacteriaceae</taxon>
        <taxon>Cutibacterium</taxon>
        <taxon>Cutibacterium modestum</taxon>
    </lineage>
</organism>
<dbReference type="Gene3D" id="2.50.20.20">
    <property type="match status" value="1"/>
</dbReference>
<sequence>MGGGEVAAAFNQSIKATYWLDDSKRAIGMMDMGAEGASIAMDMSMSQFGEPVSIPKVP</sequence>
<evidence type="ECO:0000313" key="1">
    <source>
        <dbReference type="EMBL" id="EFS92552.1"/>
    </source>
</evidence>
<gene>
    <name evidence="1" type="ORF">HMPREF9607_01255</name>
</gene>
<accession>A0ABN0C656</accession>
<name>A0ABN0C656_9ACTN</name>